<evidence type="ECO:0000256" key="1">
    <source>
        <dbReference type="PROSITE-ProRule" id="PRU01388"/>
    </source>
</evidence>
<reference evidence="5" key="2">
    <citation type="submission" date="2021-09" db="EMBL/GenBank/DDBJ databases">
        <authorList>
            <person name="Jia N."/>
            <person name="Wang J."/>
            <person name="Shi W."/>
            <person name="Du L."/>
            <person name="Sun Y."/>
            <person name="Zhan W."/>
            <person name="Jiang J."/>
            <person name="Wang Q."/>
            <person name="Zhang B."/>
            <person name="Ji P."/>
            <person name="Sakyi L.B."/>
            <person name="Cui X."/>
            <person name="Yuan T."/>
            <person name="Jiang B."/>
            <person name="Yang W."/>
            <person name="Lam T.T.-Y."/>
            <person name="Chang Q."/>
            <person name="Ding S."/>
            <person name="Wang X."/>
            <person name="Zhu J."/>
            <person name="Ruan X."/>
            <person name="Zhao L."/>
            <person name="Wei J."/>
            <person name="Que T."/>
            <person name="Du C."/>
            <person name="Cheng J."/>
            <person name="Dai P."/>
            <person name="Han X."/>
            <person name="Huang E."/>
            <person name="Gao Y."/>
            <person name="Liu J."/>
            <person name="Shao H."/>
            <person name="Ye R."/>
            <person name="Li L."/>
            <person name="Wei W."/>
            <person name="Wang X."/>
            <person name="Wang C."/>
            <person name="Huo Q."/>
            <person name="Li W."/>
            <person name="Guo W."/>
            <person name="Chen H."/>
            <person name="Chen S."/>
            <person name="Zhou L."/>
            <person name="Zhou L."/>
            <person name="Ni X."/>
            <person name="Tian J."/>
            <person name="Zhou Y."/>
            <person name="Sheng Y."/>
            <person name="Liu T."/>
            <person name="Pan Y."/>
            <person name="Xia L."/>
            <person name="Li J."/>
            <person name="Zhao F."/>
            <person name="Cao W."/>
        </authorList>
    </citation>
    <scope>NUCLEOTIDE SEQUENCE</scope>
    <source>
        <strain evidence="5">Rmic-2018</strain>
        <tissue evidence="5">Larvae</tissue>
    </source>
</reference>
<feature type="compositionally biased region" description="Basic and acidic residues" evidence="3">
    <location>
        <begin position="443"/>
        <end position="453"/>
    </location>
</feature>
<feature type="domain" description="E3 ubiquitin ligase UBR4 C-terminal" evidence="4">
    <location>
        <begin position="57"/>
        <end position="338"/>
    </location>
</feature>
<feature type="compositionally biased region" description="Polar residues" evidence="3">
    <location>
        <begin position="419"/>
        <end position="431"/>
    </location>
</feature>
<dbReference type="Pfam" id="PF13764">
    <property type="entry name" value="E3_UbLigase_R4"/>
    <property type="match status" value="1"/>
</dbReference>
<dbReference type="AlphaFoldDB" id="A0A9J6EKD3"/>
<keyword evidence="1" id="KW-0862">Zinc</keyword>
<sequence length="469" mass="52212">MRRCSRVTCEGRVVCDGRITVDVVGAAMLERGGTDTEPRMSPGLRRLHVRKIQVRRTHMAKMDVLINHFKRQLNFIRFDGEHTPEDDVQLECFCNLSAGIEPNDNGNRLKDLLVARGIVEGAIQYLLVYAPPAKSSLLSASENWKEFTSKPALKYVLRILTGLSRGHEKTQVLVSTECIPIIHRLEQVSSDEHVGSLAENLMEALKENPNVAQKIEEVRKQTRDEKKRLAMAMREKQLGELGMRTNEKGQVTAKSSILKQMEDLGEEAGLVCIICREGYKFQPSKILGIYTFSKRCNLDEYEAKPRKTPGYTTVTHFNIVHVDCHMAAVRTRCVAREEKNLANFLEMSPDRQIENCYEGAPPHQPSPPLRPAQSEPSAVAPAPKAAVAQATPPTPEQRPETPESSGLKASPHQARPKIRTNSPHVRASSASEEAMDTSAPLVPKERRGSLERAKKTKKQITGPGDGPVK</sequence>
<gene>
    <name evidence="5" type="ORF">HPB51_025771</name>
</gene>
<keyword evidence="1" id="KW-0479">Metal-binding</keyword>
<dbReference type="PANTHER" id="PTHR21725">
    <property type="entry name" value="E3 UBIQUITIN-PROTEIN LIGASE UBR4"/>
    <property type="match status" value="1"/>
</dbReference>
<evidence type="ECO:0000313" key="6">
    <source>
        <dbReference type="Proteomes" id="UP000821866"/>
    </source>
</evidence>
<evidence type="ECO:0000259" key="4">
    <source>
        <dbReference type="Pfam" id="PF13764"/>
    </source>
</evidence>
<dbReference type="Proteomes" id="UP000821866">
    <property type="component" value="Chromosome 2"/>
</dbReference>
<name>A0A9J6EKD3_RHIMP</name>
<dbReference type="PROSITE" id="PS52043">
    <property type="entry name" value="UBR4_E3"/>
    <property type="match status" value="1"/>
</dbReference>
<keyword evidence="1" id="KW-0863">Zinc-finger</keyword>
<dbReference type="InterPro" id="IPR045189">
    <property type="entry name" value="UBR4-like"/>
</dbReference>
<feature type="region of interest" description="Disordered" evidence="3">
    <location>
        <begin position="354"/>
        <end position="469"/>
    </location>
</feature>
<comment type="caution">
    <text evidence="5">The sequence shown here is derived from an EMBL/GenBank/DDBJ whole genome shotgun (WGS) entry which is preliminary data.</text>
</comment>
<keyword evidence="6" id="KW-1185">Reference proteome</keyword>
<dbReference type="EMBL" id="JABSTU010000004">
    <property type="protein sequence ID" value="KAH8034573.1"/>
    <property type="molecule type" value="Genomic_DNA"/>
</dbReference>
<feature type="coiled-coil region" evidence="2">
    <location>
        <begin position="201"/>
        <end position="235"/>
    </location>
</feature>
<evidence type="ECO:0000256" key="3">
    <source>
        <dbReference type="SAM" id="MobiDB-lite"/>
    </source>
</evidence>
<dbReference type="VEuPathDB" id="VectorBase:LOC119161597"/>
<feature type="region of interest" description="UBR4 E3 catalytic module" evidence="1">
    <location>
        <begin position="151"/>
        <end position="339"/>
    </location>
</feature>
<reference evidence="5" key="1">
    <citation type="journal article" date="2020" name="Cell">
        <title>Large-Scale Comparative Analyses of Tick Genomes Elucidate Their Genetic Diversity and Vector Capacities.</title>
        <authorList>
            <consortium name="Tick Genome and Microbiome Consortium (TIGMIC)"/>
            <person name="Jia N."/>
            <person name="Wang J."/>
            <person name="Shi W."/>
            <person name="Du L."/>
            <person name="Sun Y."/>
            <person name="Zhan W."/>
            <person name="Jiang J.F."/>
            <person name="Wang Q."/>
            <person name="Zhang B."/>
            <person name="Ji P."/>
            <person name="Bell-Sakyi L."/>
            <person name="Cui X.M."/>
            <person name="Yuan T.T."/>
            <person name="Jiang B.G."/>
            <person name="Yang W.F."/>
            <person name="Lam T.T."/>
            <person name="Chang Q.C."/>
            <person name="Ding S.J."/>
            <person name="Wang X.J."/>
            <person name="Zhu J.G."/>
            <person name="Ruan X.D."/>
            <person name="Zhao L."/>
            <person name="Wei J.T."/>
            <person name="Ye R.Z."/>
            <person name="Que T.C."/>
            <person name="Du C.H."/>
            <person name="Zhou Y.H."/>
            <person name="Cheng J.X."/>
            <person name="Dai P.F."/>
            <person name="Guo W.B."/>
            <person name="Han X.H."/>
            <person name="Huang E.J."/>
            <person name="Li L.F."/>
            <person name="Wei W."/>
            <person name="Gao Y.C."/>
            <person name="Liu J.Z."/>
            <person name="Shao H.Z."/>
            <person name="Wang X."/>
            <person name="Wang C.C."/>
            <person name="Yang T.C."/>
            <person name="Huo Q.B."/>
            <person name="Li W."/>
            <person name="Chen H.Y."/>
            <person name="Chen S.E."/>
            <person name="Zhou L.G."/>
            <person name="Ni X.B."/>
            <person name="Tian J.H."/>
            <person name="Sheng Y."/>
            <person name="Liu T."/>
            <person name="Pan Y.S."/>
            <person name="Xia L.Y."/>
            <person name="Li J."/>
            <person name="Zhao F."/>
            <person name="Cao W.C."/>
        </authorList>
    </citation>
    <scope>NUCLEOTIDE SEQUENCE</scope>
    <source>
        <strain evidence="5">Rmic-2018</strain>
    </source>
</reference>
<proteinExistence type="inferred from homology"/>
<dbReference type="PANTHER" id="PTHR21725:SF1">
    <property type="entry name" value="E3 UBIQUITIN-PROTEIN LIGASE UBR4"/>
    <property type="match status" value="1"/>
</dbReference>
<protein>
    <recommendedName>
        <fullName evidence="4">E3 ubiquitin ligase UBR4 C-terminal domain-containing protein</fullName>
    </recommendedName>
</protein>
<evidence type="ECO:0000256" key="2">
    <source>
        <dbReference type="SAM" id="Coils"/>
    </source>
</evidence>
<evidence type="ECO:0000313" key="5">
    <source>
        <dbReference type="EMBL" id="KAH8034573.1"/>
    </source>
</evidence>
<keyword evidence="2" id="KW-0175">Coiled coil</keyword>
<dbReference type="GO" id="GO:0008270">
    <property type="term" value="F:zinc ion binding"/>
    <property type="evidence" value="ECO:0007669"/>
    <property type="project" value="UniProtKB-KW"/>
</dbReference>
<comment type="similarity">
    <text evidence="1">Belongs to the UBR4 family.</text>
</comment>
<accession>A0A9J6EKD3</accession>
<organism evidence="5 6">
    <name type="scientific">Rhipicephalus microplus</name>
    <name type="common">Cattle tick</name>
    <name type="synonym">Boophilus microplus</name>
    <dbReference type="NCBI Taxonomy" id="6941"/>
    <lineage>
        <taxon>Eukaryota</taxon>
        <taxon>Metazoa</taxon>
        <taxon>Ecdysozoa</taxon>
        <taxon>Arthropoda</taxon>
        <taxon>Chelicerata</taxon>
        <taxon>Arachnida</taxon>
        <taxon>Acari</taxon>
        <taxon>Parasitiformes</taxon>
        <taxon>Ixodida</taxon>
        <taxon>Ixodoidea</taxon>
        <taxon>Ixodidae</taxon>
        <taxon>Rhipicephalinae</taxon>
        <taxon>Rhipicephalus</taxon>
        <taxon>Boophilus</taxon>
    </lineage>
</organism>
<dbReference type="InterPro" id="IPR025704">
    <property type="entry name" value="E3_Ub_ligase_UBR4_C"/>
</dbReference>
<feature type="compositionally biased region" description="Low complexity" evidence="3">
    <location>
        <begin position="374"/>
        <end position="391"/>
    </location>
</feature>